<dbReference type="SUPFAM" id="SSF56801">
    <property type="entry name" value="Acetyl-CoA synthetase-like"/>
    <property type="match status" value="1"/>
</dbReference>
<dbReference type="Proteomes" id="UP000614047">
    <property type="component" value="Unassembled WGS sequence"/>
</dbReference>
<sequence>MLAVDLVRRGAARFGPRTAVVDGARRLTFSEVDQASNRSGTFVLPY</sequence>
<dbReference type="EMBL" id="JADOUA010000001">
    <property type="protein sequence ID" value="MBG6090354.1"/>
    <property type="molecule type" value="Genomic_DNA"/>
</dbReference>
<organism evidence="1 2">
    <name type="scientific">Actinomadura viridis</name>
    <dbReference type="NCBI Taxonomy" id="58110"/>
    <lineage>
        <taxon>Bacteria</taxon>
        <taxon>Bacillati</taxon>
        <taxon>Actinomycetota</taxon>
        <taxon>Actinomycetes</taxon>
        <taxon>Streptosporangiales</taxon>
        <taxon>Thermomonosporaceae</taxon>
        <taxon>Actinomadura</taxon>
    </lineage>
</organism>
<name>A0A931DKF5_9ACTN</name>
<accession>A0A931DKF5</accession>
<keyword evidence="2" id="KW-1185">Reference proteome</keyword>
<evidence type="ECO:0000313" key="1">
    <source>
        <dbReference type="EMBL" id="MBG6090354.1"/>
    </source>
</evidence>
<dbReference type="RefSeq" id="WP_197012824.1">
    <property type="nucleotide sequence ID" value="NZ_BAABES010000016.1"/>
</dbReference>
<dbReference type="Gene3D" id="3.40.50.980">
    <property type="match status" value="1"/>
</dbReference>
<gene>
    <name evidence="1" type="ORF">IW256_004467</name>
</gene>
<evidence type="ECO:0000313" key="2">
    <source>
        <dbReference type="Proteomes" id="UP000614047"/>
    </source>
</evidence>
<comment type="caution">
    <text evidence="1">The sequence shown here is derived from an EMBL/GenBank/DDBJ whole genome shotgun (WGS) entry which is preliminary data.</text>
</comment>
<dbReference type="AlphaFoldDB" id="A0A931DKF5"/>
<protein>
    <submittedName>
        <fullName evidence="1">Non-ribosomal peptide synthetase component E (Peptide arylation enzyme)</fullName>
    </submittedName>
</protein>
<proteinExistence type="predicted"/>
<reference evidence="1" key="1">
    <citation type="submission" date="2020-11" db="EMBL/GenBank/DDBJ databases">
        <title>Sequencing the genomes of 1000 actinobacteria strains.</title>
        <authorList>
            <person name="Klenk H.-P."/>
        </authorList>
    </citation>
    <scope>NUCLEOTIDE SEQUENCE</scope>
    <source>
        <strain evidence="1">DSM 43175</strain>
    </source>
</reference>